<name>A0A316YUR4_9BASI</name>
<organism evidence="1 2">
    <name type="scientific">Acaromyces ingoldii</name>
    <dbReference type="NCBI Taxonomy" id="215250"/>
    <lineage>
        <taxon>Eukaryota</taxon>
        <taxon>Fungi</taxon>
        <taxon>Dikarya</taxon>
        <taxon>Basidiomycota</taxon>
        <taxon>Ustilaginomycotina</taxon>
        <taxon>Exobasidiomycetes</taxon>
        <taxon>Exobasidiales</taxon>
        <taxon>Cryptobasidiaceae</taxon>
        <taxon>Acaromyces</taxon>
    </lineage>
</organism>
<reference evidence="1 2" key="1">
    <citation type="journal article" date="2018" name="Mol. Biol. Evol.">
        <title>Broad Genomic Sampling Reveals a Smut Pathogenic Ancestry of the Fungal Clade Ustilaginomycotina.</title>
        <authorList>
            <person name="Kijpornyongpan T."/>
            <person name="Mondo S.J."/>
            <person name="Barry K."/>
            <person name="Sandor L."/>
            <person name="Lee J."/>
            <person name="Lipzen A."/>
            <person name="Pangilinan J."/>
            <person name="LaButti K."/>
            <person name="Hainaut M."/>
            <person name="Henrissat B."/>
            <person name="Grigoriev I.V."/>
            <person name="Spatafora J.W."/>
            <person name="Aime M.C."/>
        </authorList>
    </citation>
    <scope>NUCLEOTIDE SEQUENCE [LARGE SCALE GENOMIC DNA]</scope>
    <source>
        <strain evidence="1 2">MCA 4198</strain>
    </source>
</reference>
<gene>
    <name evidence="1" type="ORF">FA10DRAFT_14992</name>
</gene>
<dbReference type="Proteomes" id="UP000245768">
    <property type="component" value="Unassembled WGS sequence"/>
</dbReference>
<evidence type="ECO:0008006" key="3">
    <source>
        <dbReference type="Google" id="ProtNLM"/>
    </source>
</evidence>
<dbReference type="EMBL" id="KZ819634">
    <property type="protein sequence ID" value="PWN93157.1"/>
    <property type="molecule type" value="Genomic_DNA"/>
</dbReference>
<proteinExistence type="predicted"/>
<dbReference type="InParanoid" id="A0A316YUR4"/>
<accession>A0A316YUR4</accession>
<protein>
    <recommendedName>
        <fullName evidence="3">SnoaL-like domain-containing protein</fullName>
    </recommendedName>
</protein>
<dbReference type="OrthoDB" id="2830113at2759"/>
<dbReference type="GeneID" id="37040006"/>
<evidence type="ECO:0000313" key="2">
    <source>
        <dbReference type="Proteomes" id="UP000245768"/>
    </source>
</evidence>
<dbReference type="STRING" id="215250.A0A316YUR4"/>
<dbReference type="AlphaFoldDB" id="A0A316YUR4"/>
<dbReference type="InterPro" id="IPR009959">
    <property type="entry name" value="Cyclase_SnoaL-like"/>
</dbReference>
<dbReference type="RefSeq" id="XP_025380355.1">
    <property type="nucleotide sequence ID" value="XM_025518090.1"/>
</dbReference>
<dbReference type="Gene3D" id="3.10.450.50">
    <property type="match status" value="1"/>
</dbReference>
<sequence>MPSLEETYRRYFDGFKRREWSTVMAFAHPQVIHNDRSFTPHGYVQMIQDSLVDLPSDLEASLEMLIADDKTGRVAARIRFDALSLGKASYEHVFYQFREDRIVQVWSLLQMSF</sequence>
<dbReference type="Pfam" id="PF07366">
    <property type="entry name" value="SnoaL"/>
    <property type="match status" value="1"/>
</dbReference>
<dbReference type="GO" id="GO:0030638">
    <property type="term" value="P:polyketide metabolic process"/>
    <property type="evidence" value="ECO:0007669"/>
    <property type="project" value="InterPro"/>
</dbReference>
<evidence type="ECO:0000313" key="1">
    <source>
        <dbReference type="EMBL" id="PWN93157.1"/>
    </source>
</evidence>
<dbReference type="SUPFAM" id="SSF54427">
    <property type="entry name" value="NTF2-like"/>
    <property type="match status" value="1"/>
</dbReference>
<keyword evidence="2" id="KW-1185">Reference proteome</keyword>
<dbReference type="InterPro" id="IPR032710">
    <property type="entry name" value="NTF2-like_dom_sf"/>
</dbReference>